<dbReference type="InterPro" id="IPR013757">
    <property type="entry name" value="Topo_IIA_A_a_sf"/>
</dbReference>
<name>A0ABU8L9W2_9MICO</name>
<evidence type="ECO:0000313" key="1">
    <source>
        <dbReference type="EMBL" id="MEJ1088102.1"/>
    </source>
</evidence>
<dbReference type="Proteomes" id="UP001371224">
    <property type="component" value="Unassembled WGS sequence"/>
</dbReference>
<gene>
    <name evidence="1" type="ORF">WDU99_07215</name>
</gene>
<accession>A0ABU8L9W2</accession>
<reference evidence="1 2" key="1">
    <citation type="submission" date="2024-02" db="EMBL/GenBank/DDBJ databases">
        <authorList>
            <person name="Saticioglu I.B."/>
        </authorList>
    </citation>
    <scope>NUCLEOTIDE SEQUENCE [LARGE SCALE GENOMIC DNA]</scope>
    <source>
        <strain evidence="1 2">Mu-80</strain>
    </source>
</reference>
<proteinExistence type="predicted"/>
<comment type="caution">
    <text evidence="1">The sequence shown here is derived from an EMBL/GenBank/DDBJ whole genome shotgun (WGS) entry which is preliminary data.</text>
</comment>
<dbReference type="Gene3D" id="1.10.268.10">
    <property type="entry name" value="Topoisomerase, domain 3"/>
    <property type="match status" value="1"/>
</dbReference>
<protein>
    <submittedName>
        <fullName evidence="1">Uncharacterized protein</fullName>
    </submittedName>
</protein>
<dbReference type="RefSeq" id="WP_337331771.1">
    <property type="nucleotide sequence ID" value="NZ_JBBDGM010000005.1"/>
</dbReference>
<keyword evidence="2" id="KW-1185">Reference proteome</keyword>
<evidence type="ECO:0000313" key="2">
    <source>
        <dbReference type="Proteomes" id="UP001371224"/>
    </source>
</evidence>
<organism evidence="1 2">
    <name type="scientific">Microbacterium bandirmense</name>
    <dbReference type="NCBI Taxonomy" id="3122050"/>
    <lineage>
        <taxon>Bacteria</taxon>
        <taxon>Bacillati</taxon>
        <taxon>Actinomycetota</taxon>
        <taxon>Actinomycetes</taxon>
        <taxon>Micrococcales</taxon>
        <taxon>Microbacteriaceae</taxon>
        <taxon>Microbacterium</taxon>
    </lineage>
</organism>
<dbReference type="EMBL" id="JBBDGM010000005">
    <property type="protein sequence ID" value="MEJ1088102.1"/>
    <property type="molecule type" value="Genomic_DNA"/>
</dbReference>
<sequence>MCSTTSGDEGDLNRALCEAFDISEMAAEVILSMPARRFSPLSVDRLRAELAEVEERLALTEQA</sequence>